<organism evidence="1 2">
    <name type="scientific">Aspergillus glaucus CBS 516.65</name>
    <dbReference type="NCBI Taxonomy" id="1160497"/>
    <lineage>
        <taxon>Eukaryota</taxon>
        <taxon>Fungi</taxon>
        <taxon>Dikarya</taxon>
        <taxon>Ascomycota</taxon>
        <taxon>Pezizomycotina</taxon>
        <taxon>Eurotiomycetes</taxon>
        <taxon>Eurotiomycetidae</taxon>
        <taxon>Eurotiales</taxon>
        <taxon>Aspergillaceae</taxon>
        <taxon>Aspergillus</taxon>
        <taxon>Aspergillus subgen. Aspergillus</taxon>
    </lineage>
</organism>
<dbReference type="EMBL" id="KV878905">
    <property type="protein sequence ID" value="OJJ81578.1"/>
    <property type="molecule type" value="Genomic_DNA"/>
</dbReference>
<accession>A0A1L9VCC3</accession>
<dbReference type="OrthoDB" id="4389629at2759"/>
<evidence type="ECO:0000313" key="1">
    <source>
        <dbReference type="EMBL" id="OJJ81578.1"/>
    </source>
</evidence>
<sequence>MYTLDYHMNFTDKIIATGDKRYVVEEQLNEVINPQLAQCHVLTLAYDMETSNPVMIKIRYDLNPSPFDISNPSSHREIIDEDFLDEVKGIWYLSLLGHGPRYITHVTVGAGPEFPSLEGQGSGGELDVIRGRLSYGQVESIGVQLGYILEKLGRMNILLYEQDPNCLRFDVANDKLYFTDLSYMCFGHPKDTSAKRPTNWSGGIQEWAVDRDRKVGMLRLDEKGVFCY</sequence>
<gene>
    <name evidence="1" type="ORF">ASPGLDRAFT_60065</name>
</gene>
<evidence type="ECO:0008006" key="3">
    <source>
        <dbReference type="Google" id="ProtNLM"/>
    </source>
</evidence>
<reference evidence="2" key="1">
    <citation type="journal article" date="2017" name="Genome Biol.">
        <title>Comparative genomics reveals high biological diversity and specific adaptations in the industrially and medically important fungal genus Aspergillus.</title>
        <authorList>
            <person name="de Vries R.P."/>
            <person name="Riley R."/>
            <person name="Wiebenga A."/>
            <person name="Aguilar-Osorio G."/>
            <person name="Amillis S."/>
            <person name="Uchima C.A."/>
            <person name="Anderluh G."/>
            <person name="Asadollahi M."/>
            <person name="Askin M."/>
            <person name="Barry K."/>
            <person name="Battaglia E."/>
            <person name="Bayram O."/>
            <person name="Benocci T."/>
            <person name="Braus-Stromeyer S.A."/>
            <person name="Caldana C."/>
            <person name="Canovas D."/>
            <person name="Cerqueira G.C."/>
            <person name="Chen F."/>
            <person name="Chen W."/>
            <person name="Choi C."/>
            <person name="Clum A."/>
            <person name="Dos Santos R.A."/>
            <person name="Damasio A.R."/>
            <person name="Diallinas G."/>
            <person name="Emri T."/>
            <person name="Fekete E."/>
            <person name="Flipphi M."/>
            <person name="Freyberg S."/>
            <person name="Gallo A."/>
            <person name="Gournas C."/>
            <person name="Habgood R."/>
            <person name="Hainaut M."/>
            <person name="Harispe M.L."/>
            <person name="Henrissat B."/>
            <person name="Hilden K.S."/>
            <person name="Hope R."/>
            <person name="Hossain A."/>
            <person name="Karabika E."/>
            <person name="Karaffa L."/>
            <person name="Karanyi Z."/>
            <person name="Krasevec N."/>
            <person name="Kuo A."/>
            <person name="Kusch H."/>
            <person name="LaButti K."/>
            <person name="Lagendijk E.L."/>
            <person name="Lapidus A."/>
            <person name="Levasseur A."/>
            <person name="Lindquist E."/>
            <person name="Lipzen A."/>
            <person name="Logrieco A.F."/>
            <person name="MacCabe A."/>
            <person name="Maekelae M.R."/>
            <person name="Malavazi I."/>
            <person name="Melin P."/>
            <person name="Meyer V."/>
            <person name="Mielnichuk N."/>
            <person name="Miskei M."/>
            <person name="Molnar A.P."/>
            <person name="Mule G."/>
            <person name="Ngan C.Y."/>
            <person name="Orejas M."/>
            <person name="Orosz E."/>
            <person name="Ouedraogo J.P."/>
            <person name="Overkamp K.M."/>
            <person name="Park H.-S."/>
            <person name="Perrone G."/>
            <person name="Piumi F."/>
            <person name="Punt P.J."/>
            <person name="Ram A.F."/>
            <person name="Ramon A."/>
            <person name="Rauscher S."/>
            <person name="Record E."/>
            <person name="Riano-Pachon D.M."/>
            <person name="Robert V."/>
            <person name="Roehrig J."/>
            <person name="Ruller R."/>
            <person name="Salamov A."/>
            <person name="Salih N.S."/>
            <person name="Samson R.A."/>
            <person name="Sandor E."/>
            <person name="Sanguinetti M."/>
            <person name="Schuetze T."/>
            <person name="Sepcic K."/>
            <person name="Shelest E."/>
            <person name="Sherlock G."/>
            <person name="Sophianopoulou V."/>
            <person name="Squina F.M."/>
            <person name="Sun H."/>
            <person name="Susca A."/>
            <person name="Todd R.B."/>
            <person name="Tsang A."/>
            <person name="Unkles S.E."/>
            <person name="van de Wiele N."/>
            <person name="van Rossen-Uffink D."/>
            <person name="Oliveira J.V."/>
            <person name="Vesth T.C."/>
            <person name="Visser J."/>
            <person name="Yu J.-H."/>
            <person name="Zhou M."/>
            <person name="Andersen M.R."/>
            <person name="Archer D.B."/>
            <person name="Baker S.E."/>
            <person name="Benoit I."/>
            <person name="Brakhage A.A."/>
            <person name="Braus G.H."/>
            <person name="Fischer R."/>
            <person name="Frisvad J.C."/>
            <person name="Goldman G.H."/>
            <person name="Houbraken J."/>
            <person name="Oakley B."/>
            <person name="Pocsi I."/>
            <person name="Scazzocchio C."/>
            <person name="Seiboth B."/>
            <person name="vanKuyk P.A."/>
            <person name="Wortman J."/>
            <person name="Dyer P.S."/>
            <person name="Grigoriev I.V."/>
        </authorList>
    </citation>
    <scope>NUCLEOTIDE SEQUENCE [LARGE SCALE GENOMIC DNA]</scope>
    <source>
        <strain evidence="2">CBS 516.65</strain>
    </source>
</reference>
<dbReference type="GeneID" id="34464679"/>
<proteinExistence type="predicted"/>
<dbReference type="AlphaFoldDB" id="A0A1L9VCC3"/>
<name>A0A1L9VCC3_ASPGL</name>
<keyword evidence="2" id="KW-1185">Reference proteome</keyword>
<protein>
    <recommendedName>
        <fullName evidence="3">Protein kinase domain-containing protein</fullName>
    </recommendedName>
</protein>
<dbReference type="RefSeq" id="XP_022398276.1">
    <property type="nucleotide sequence ID" value="XM_022548419.1"/>
</dbReference>
<evidence type="ECO:0000313" key="2">
    <source>
        <dbReference type="Proteomes" id="UP000184300"/>
    </source>
</evidence>
<dbReference type="VEuPathDB" id="FungiDB:ASPGLDRAFT_60065"/>
<dbReference type="Proteomes" id="UP000184300">
    <property type="component" value="Unassembled WGS sequence"/>
</dbReference>